<accession>A0A7L5DZM4</accession>
<organism evidence="4 5">
    <name type="scientific">Mucilaginibacter robiniae</name>
    <dbReference type="NCBI Taxonomy" id="2728022"/>
    <lineage>
        <taxon>Bacteria</taxon>
        <taxon>Pseudomonadati</taxon>
        <taxon>Bacteroidota</taxon>
        <taxon>Sphingobacteriia</taxon>
        <taxon>Sphingobacteriales</taxon>
        <taxon>Sphingobacteriaceae</taxon>
        <taxon>Mucilaginibacter</taxon>
    </lineage>
</organism>
<evidence type="ECO:0000259" key="2">
    <source>
        <dbReference type="Pfam" id="PF18347"/>
    </source>
</evidence>
<gene>
    <name evidence="4" type="ORF">HH214_02010</name>
</gene>
<proteinExistence type="predicted"/>
<dbReference type="InterPro" id="IPR041218">
    <property type="entry name" value="DUF5606"/>
</dbReference>
<dbReference type="InterPro" id="IPR049280">
    <property type="entry name" value="DUF6852"/>
</dbReference>
<dbReference type="RefSeq" id="WP_169605751.1">
    <property type="nucleotide sequence ID" value="NZ_CP051682.1"/>
</dbReference>
<dbReference type="AlphaFoldDB" id="A0A7L5DZM4"/>
<evidence type="ECO:0000313" key="4">
    <source>
        <dbReference type="EMBL" id="QJD94734.1"/>
    </source>
</evidence>
<protein>
    <submittedName>
        <fullName evidence="4">DUF5606 domain-containing protein</fullName>
    </submittedName>
</protein>
<reference evidence="4 5" key="1">
    <citation type="submission" date="2020-04" db="EMBL/GenBank/DDBJ databases">
        <title>Genome sequencing of novel species.</title>
        <authorList>
            <person name="Heo J."/>
            <person name="Kim S.-J."/>
            <person name="Kim J.-S."/>
            <person name="Hong S.-B."/>
            <person name="Kwon S.-W."/>
        </authorList>
    </citation>
    <scope>NUCLEOTIDE SEQUENCE [LARGE SCALE GENOMIC DNA]</scope>
    <source>
        <strain evidence="4 5">F39-2</strain>
    </source>
</reference>
<feature type="domain" description="DUF6852" evidence="3">
    <location>
        <begin position="53"/>
        <end position="116"/>
    </location>
</feature>
<dbReference type="Proteomes" id="UP000503278">
    <property type="component" value="Chromosome"/>
</dbReference>
<dbReference type="InterPro" id="IPR049282">
    <property type="entry name" value="BVU_3817_N_sf"/>
</dbReference>
<dbReference type="EMBL" id="CP051682">
    <property type="protein sequence ID" value="QJD94734.1"/>
    <property type="molecule type" value="Genomic_DNA"/>
</dbReference>
<sequence>MNLYGIVSVAGKPGLWRALAQNKTGFVLESLDEKKTRLVVNLSTAKMAALDEITLFGTEDDLKLTEVFENMKAKGDAPDAKVDAKTMRQYFREVAPDHDEERVYASDMKKVLTWYHQLKELPLFNEEPAGQAPVDEEAVETEETKKAE</sequence>
<keyword evidence="5" id="KW-1185">Reference proteome</keyword>
<dbReference type="Pfam" id="PF18347">
    <property type="entry name" value="DUF5606"/>
    <property type="match status" value="1"/>
</dbReference>
<dbReference type="KEGG" id="mrob:HH214_02010"/>
<dbReference type="InterPro" id="IPR049281">
    <property type="entry name" value="BVU_3817-like_C_sf"/>
</dbReference>
<evidence type="ECO:0000259" key="3">
    <source>
        <dbReference type="Pfam" id="PF21186"/>
    </source>
</evidence>
<name>A0A7L5DZM4_9SPHI</name>
<dbReference type="Gene3D" id="1.10.10.1650">
    <property type="match status" value="1"/>
</dbReference>
<dbReference type="Pfam" id="PF21186">
    <property type="entry name" value="DUF6852"/>
    <property type="match status" value="1"/>
</dbReference>
<dbReference type="Gene3D" id="2.30.30.730">
    <property type="match status" value="1"/>
</dbReference>
<feature type="domain" description="DUF5606" evidence="2">
    <location>
        <begin position="3"/>
        <end position="50"/>
    </location>
</feature>
<evidence type="ECO:0000256" key="1">
    <source>
        <dbReference type="SAM" id="MobiDB-lite"/>
    </source>
</evidence>
<evidence type="ECO:0000313" key="5">
    <source>
        <dbReference type="Proteomes" id="UP000503278"/>
    </source>
</evidence>
<feature type="region of interest" description="Disordered" evidence="1">
    <location>
        <begin position="125"/>
        <end position="148"/>
    </location>
</feature>